<protein>
    <submittedName>
        <fullName evidence="2">Endonuclease domain-containing protein</fullName>
    </submittedName>
</protein>
<accession>A0ABT2GZE1</accession>
<dbReference type="Gene3D" id="3.40.960.10">
    <property type="entry name" value="VSR Endonuclease"/>
    <property type="match status" value="1"/>
</dbReference>
<keyword evidence="2" id="KW-0255">Endonuclease</keyword>
<gene>
    <name evidence="2" type="ORF">N1032_06200</name>
</gene>
<dbReference type="SUPFAM" id="SSF52980">
    <property type="entry name" value="Restriction endonuclease-like"/>
    <property type="match status" value="1"/>
</dbReference>
<evidence type="ECO:0000313" key="3">
    <source>
        <dbReference type="Proteomes" id="UP001165586"/>
    </source>
</evidence>
<comment type="caution">
    <text evidence="2">The sequence shown here is derived from an EMBL/GenBank/DDBJ whole genome shotgun (WGS) entry which is preliminary data.</text>
</comment>
<sequence>MSDVVETVFRLGGVASCDELRSHGHSLRDVDREVRRGAAERLRRGWVALPGAPADVVAAVSAGGVVSCLSALRRHAVWTGLDERLHVRVPRFAHLAGDAEPLALTFHRSLQLRDVVPARGGVDSLGWSIAHAVSCQQRSDAVASLDSVLHRGLMSRASLSRLLAQLPATFRDYLTLCDPRAESGVETRARLGLRAVNIRCRPQVRIDGVGRVDLLVGDRLVIEVDGGRWHSGPDAVRADKARDLAAAERGYLVLRLTYEQVMFEWPRVVAVIRGMVARGEHTWSARHRRGGLVCL</sequence>
<proteinExistence type="predicted"/>
<dbReference type="InterPro" id="IPR007569">
    <property type="entry name" value="DUF559"/>
</dbReference>
<evidence type="ECO:0000259" key="1">
    <source>
        <dbReference type="Pfam" id="PF04480"/>
    </source>
</evidence>
<organism evidence="2 3">
    <name type="scientific">Herbiconiux daphne</name>
    <dbReference type="NCBI Taxonomy" id="2970914"/>
    <lineage>
        <taxon>Bacteria</taxon>
        <taxon>Bacillati</taxon>
        <taxon>Actinomycetota</taxon>
        <taxon>Actinomycetes</taxon>
        <taxon>Micrococcales</taxon>
        <taxon>Microbacteriaceae</taxon>
        <taxon>Herbiconiux</taxon>
    </lineage>
</organism>
<dbReference type="GO" id="GO:0004519">
    <property type="term" value="F:endonuclease activity"/>
    <property type="evidence" value="ECO:0007669"/>
    <property type="project" value="UniProtKB-KW"/>
</dbReference>
<keyword evidence="3" id="KW-1185">Reference proteome</keyword>
<evidence type="ECO:0000313" key="2">
    <source>
        <dbReference type="EMBL" id="MCS5733326.1"/>
    </source>
</evidence>
<feature type="domain" description="DUF559" evidence="1">
    <location>
        <begin position="216"/>
        <end position="273"/>
    </location>
</feature>
<dbReference type="RefSeq" id="WP_259538140.1">
    <property type="nucleotide sequence ID" value="NZ_JANLCJ010000002.1"/>
</dbReference>
<dbReference type="Proteomes" id="UP001165586">
    <property type="component" value="Unassembled WGS sequence"/>
</dbReference>
<name>A0ABT2GZE1_9MICO</name>
<reference evidence="2" key="1">
    <citation type="submission" date="2022-08" db="EMBL/GenBank/DDBJ databases">
        <authorList>
            <person name="Deng Y."/>
            <person name="Han X.-F."/>
            <person name="Zhang Y.-Q."/>
        </authorList>
    </citation>
    <scope>NUCLEOTIDE SEQUENCE</scope>
    <source>
        <strain evidence="2">CPCC 203386</strain>
    </source>
</reference>
<dbReference type="InterPro" id="IPR011335">
    <property type="entry name" value="Restrct_endonuc-II-like"/>
</dbReference>
<keyword evidence="2" id="KW-0378">Hydrolase</keyword>
<keyword evidence="2" id="KW-0540">Nuclease</keyword>
<dbReference type="EMBL" id="JANLCJ010000002">
    <property type="protein sequence ID" value="MCS5733326.1"/>
    <property type="molecule type" value="Genomic_DNA"/>
</dbReference>
<dbReference type="Pfam" id="PF04480">
    <property type="entry name" value="DUF559"/>
    <property type="match status" value="1"/>
</dbReference>